<evidence type="ECO:0000256" key="4">
    <source>
        <dbReference type="ARBA" id="ARBA00022837"/>
    </source>
</evidence>
<gene>
    <name evidence="11" type="ORF">IMG5_154440</name>
</gene>
<evidence type="ECO:0000259" key="10">
    <source>
        <dbReference type="PROSITE" id="PS50222"/>
    </source>
</evidence>
<dbReference type="SMART" id="SM00054">
    <property type="entry name" value="EFh"/>
    <property type="match status" value="2"/>
</dbReference>
<dbReference type="InterPro" id="IPR018247">
    <property type="entry name" value="EF_Hand_1_Ca_BS"/>
</dbReference>
<evidence type="ECO:0000313" key="11">
    <source>
        <dbReference type="EMBL" id="EGR29498.1"/>
    </source>
</evidence>
<dbReference type="EC" id="2.7.11.17" evidence="11"/>
<dbReference type="Gene3D" id="1.10.510.10">
    <property type="entry name" value="Transferase(Phosphotransferase) domain 1"/>
    <property type="match status" value="1"/>
</dbReference>
<dbReference type="InterPro" id="IPR045269">
    <property type="entry name" value="Atg1-like"/>
</dbReference>
<dbReference type="PROSITE" id="PS00108">
    <property type="entry name" value="PROTEIN_KINASE_ST"/>
    <property type="match status" value="1"/>
</dbReference>
<dbReference type="CDD" id="cd00051">
    <property type="entry name" value="EFh"/>
    <property type="match status" value="1"/>
</dbReference>
<protein>
    <submittedName>
        <fullName evidence="11">Protein kinase domain protein</fullName>
        <ecNumber evidence="11">1.6.3.1</ecNumber>
        <ecNumber evidence="11">2.7.11.17</ecNumber>
    </submittedName>
</protein>
<dbReference type="Proteomes" id="UP000008983">
    <property type="component" value="Unassembled WGS sequence"/>
</dbReference>
<dbReference type="SMART" id="SM00220">
    <property type="entry name" value="S_TKc"/>
    <property type="match status" value="1"/>
</dbReference>
<evidence type="ECO:0000256" key="3">
    <source>
        <dbReference type="ARBA" id="ARBA00022777"/>
    </source>
</evidence>
<dbReference type="STRING" id="857967.G0QZ47"/>
<comment type="similarity">
    <text evidence="6">Belongs to the protein kinase superfamily. Ser/Thr protein kinase family. CDPK subfamily.</text>
</comment>
<dbReference type="PANTHER" id="PTHR24348:SF22">
    <property type="entry name" value="NON-SPECIFIC SERINE_THREONINE PROTEIN KINASE"/>
    <property type="match status" value="1"/>
</dbReference>
<dbReference type="InterPro" id="IPR008271">
    <property type="entry name" value="Ser/Thr_kinase_AS"/>
</dbReference>
<evidence type="ECO:0000259" key="9">
    <source>
        <dbReference type="PROSITE" id="PS50011"/>
    </source>
</evidence>
<evidence type="ECO:0000256" key="7">
    <source>
        <dbReference type="PROSITE-ProRule" id="PRU10141"/>
    </source>
</evidence>
<proteinExistence type="inferred from homology"/>
<dbReference type="GO" id="GO:0005524">
    <property type="term" value="F:ATP binding"/>
    <property type="evidence" value="ECO:0007669"/>
    <property type="project" value="UniProtKB-UniRule"/>
</dbReference>
<dbReference type="InterPro" id="IPR000719">
    <property type="entry name" value="Prot_kinase_dom"/>
</dbReference>
<name>G0QZ47_ICHMU</name>
<keyword evidence="11" id="KW-0560">Oxidoreductase</keyword>
<feature type="domain" description="Protein kinase" evidence="9">
    <location>
        <begin position="12"/>
        <end position="266"/>
    </location>
</feature>
<keyword evidence="8" id="KW-0723">Serine/threonine-protein kinase</keyword>
<dbReference type="GO" id="GO:0016020">
    <property type="term" value="C:membrane"/>
    <property type="evidence" value="ECO:0007669"/>
    <property type="project" value="TreeGrafter"/>
</dbReference>
<dbReference type="FunFam" id="3.30.200.20:FF:000042">
    <property type="entry name" value="Aurora kinase A"/>
    <property type="match status" value="1"/>
</dbReference>
<feature type="non-terminal residue" evidence="11">
    <location>
        <position position="1"/>
    </location>
</feature>
<dbReference type="PROSITE" id="PS50222">
    <property type="entry name" value="EF_HAND_2"/>
    <property type="match status" value="2"/>
</dbReference>
<dbReference type="Gene3D" id="3.30.200.20">
    <property type="entry name" value="Phosphorylase Kinase, domain 1"/>
    <property type="match status" value="1"/>
</dbReference>
<dbReference type="Pfam" id="PF00069">
    <property type="entry name" value="Pkinase"/>
    <property type="match status" value="1"/>
</dbReference>
<evidence type="ECO:0000256" key="5">
    <source>
        <dbReference type="ARBA" id="ARBA00022840"/>
    </source>
</evidence>
<feature type="domain" description="EF-hand" evidence="10">
    <location>
        <begin position="297"/>
        <end position="332"/>
    </location>
</feature>
<dbReference type="SUPFAM" id="SSF47473">
    <property type="entry name" value="EF-hand"/>
    <property type="match status" value="1"/>
</dbReference>
<evidence type="ECO:0000256" key="1">
    <source>
        <dbReference type="ARBA" id="ARBA00022679"/>
    </source>
</evidence>
<organism evidence="11 12">
    <name type="scientific">Ichthyophthirius multifiliis</name>
    <name type="common">White spot disease agent</name>
    <name type="synonym">Ich</name>
    <dbReference type="NCBI Taxonomy" id="5932"/>
    <lineage>
        <taxon>Eukaryota</taxon>
        <taxon>Sar</taxon>
        <taxon>Alveolata</taxon>
        <taxon>Ciliophora</taxon>
        <taxon>Intramacronucleata</taxon>
        <taxon>Oligohymenophorea</taxon>
        <taxon>Hymenostomatida</taxon>
        <taxon>Ophryoglenina</taxon>
        <taxon>Ichthyophthirius</taxon>
    </lineage>
</organism>
<dbReference type="EC" id="1.6.3.1" evidence="11"/>
<dbReference type="GO" id="GO:0004683">
    <property type="term" value="F:calcium/calmodulin-dependent protein kinase activity"/>
    <property type="evidence" value="ECO:0007669"/>
    <property type="project" value="UniProtKB-EC"/>
</dbReference>
<dbReference type="InterPro" id="IPR011992">
    <property type="entry name" value="EF-hand-dom_pair"/>
</dbReference>
<dbReference type="AlphaFoldDB" id="G0QZ47"/>
<dbReference type="PROSITE" id="PS50011">
    <property type="entry name" value="PROTEIN_KINASE_DOM"/>
    <property type="match status" value="1"/>
</dbReference>
<accession>G0QZ47</accession>
<dbReference type="InParanoid" id="G0QZ47"/>
<dbReference type="eggNOG" id="KOG0595">
    <property type="taxonomic scope" value="Eukaryota"/>
</dbReference>
<dbReference type="OMA" id="LEKSTWM"/>
<dbReference type="GO" id="GO:0000045">
    <property type="term" value="P:autophagosome assembly"/>
    <property type="evidence" value="ECO:0007669"/>
    <property type="project" value="TreeGrafter"/>
</dbReference>
<evidence type="ECO:0000256" key="6">
    <source>
        <dbReference type="ARBA" id="ARBA00024334"/>
    </source>
</evidence>
<keyword evidence="12" id="KW-1185">Reference proteome</keyword>
<dbReference type="GO" id="GO:0016174">
    <property type="term" value="F:NAD(P)H oxidase H2O2-forming activity"/>
    <property type="evidence" value="ECO:0007669"/>
    <property type="project" value="UniProtKB-EC"/>
</dbReference>
<keyword evidence="5 7" id="KW-0067">ATP-binding</keyword>
<dbReference type="GO" id="GO:0005829">
    <property type="term" value="C:cytosol"/>
    <property type="evidence" value="ECO:0007669"/>
    <property type="project" value="TreeGrafter"/>
</dbReference>
<keyword evidence="3 11" id="KW-0418">Kinase</keyword>
<dbReference type="GO" id="GO:0005509">
    <property type="term" value="F:calcium ion binding"/>
    <property type="evidence" value="ECO:0007669"/>
    <property type="project" value="InterPro"/>
</dbReference>
<evidence type="ECO:0000313" key="12">
    <source>
        <dbReference type="Proteomes" id="UP000008983"/>
    </source>
</evidence>
<evidence type="ECO:0000256" key="8">
    <source>
        <dbReference type="RuleBase" id="RU000304"/>
    </source>
</evidence>
<dbReference type="PROSITE" id="PS00018">
    <property type="entry name" value="EF_HAND_1"/>
    <property type="match status" value="1"/>
</dbReference>
<keyword evidence="1 11" id="KW-0808">Transferase</keyword>
<dbReference type="PROSITE" id="PS00107">
    <property type="entry name" value="PROTEIN_KINASE_ATP"/>
    <property type="match status" value="1"/>
</dbReference>
<dbReference type="RefSeq" id="XP_004030734.1">
    <property type="nucleotide sequence ID" value="XM_004030686.1"/>
</dbReference>
<reference evidence="11 12" key="1">
    <citation type="submission" date="2011-07" db="EMBL/GenBank/DDBJ databases">
        <authorList>
            <person name="Coyne R."/>
            <person name="Brami D."/>
            <person name="Johnson J."/>
            <person name="Hostetler J."/>
            <person name="Hannick L."/>
            <person name="Clark T."/>
            <person name="Cassidy-Hanley D."/>
            <person name="Inman J."/>
        </authorList>
    </citation>
    <scope>NUCLEOTIDE SEQUENCE [LARGE SCALE GENOMIC DNA]</scope>
    <source>
        <strain evidence="11 12">G5</strain>
    </source>
</reference>
<dbReference type="PANTHER" id="PTHR24348">
    <property type="entry name" value="SERINE/THREONINE-PROTEIN KINASE UNC-51-RELATED"/>
    <property type="match status" value="1"/>
</dbReference>
<dbReference type="SUPFAM" id="SSF56112">
    <property type="entry name" value="Protein kinase-like (PK-like)"/>
    <property type="match status" value="1"/>
</dbReference>
<dbReference type="FunFam" id="1.10.510.10:FF:000771">
    <property type="entry name" value="Uncharacterized protein"/>
    <property type="match status" value="1"/>
</dbReference>
<sequence length="383" mass="45449">QVKEKQIGDYSFLLNDKIGSGSFGKVYKGKNTNTQQKVAIKVLDKNEICMSEYLLQGLIMEIKILRKLKSEYIVQLTDVLETPNNFYLIQELCEGDLRKILKQKKLLPEQQAIKIIQQVLKGFMELQINGIIHRDLKPENILISNDIYKLADFGLSKTVDNFQRQLMISQVGTPLYMSPQILMKEKYTSKCDLWSLGFIFYEIIYGRTPFTGKSQYLLIQDFQNNKVVFDQGIQCSDKCQDFILNCLKIQESQRFEWINAYKHDLFKLEFQNEIIQFNEMENKSNMIINELRQFIYKNKIDIEYVFKQMDTSKDAIIDINEFSKLIQQFDESITRLEIEYIFNKYDIDQNNFITFTEFSKCILENQKTNKQIVQKTFYRYNFN</sequence>
<dbReference type="GO" id="GO:0005776">
    <property type="term" value="C:autophagosome"/>
    <property type="evidence" value="ECO:0007669"/>
    <property type="project" value="TreeGrafter"/>
</dbReference>
<dbReference type="GO" id="GO:0010506">
    <property type="term" value="P:regulation of autophagy"/>
    <property type="evidence" value="ECO:0007669"/>
    <property type="project" value="InterPro"/>
</dbReference>
<evidence type="ECO:0000256" key="2">
    <source>
        <dbReference type="ARBA" id="ARBA00022741"/>
    </source>
</evidence>
<dbReference type="OrthoDB" id="40902at2759"/>
<dbReference type="InterPro" id="IPR002048">
    <property type="entry name" value="EF_hand_dom"/>
</dbReference>
<dbReference type="GO" id="GO:0000407">
    <property type="term" value="C:phagophore assembly site"/>
    <property type="evidence" value="ECO:0007669"/>
    <property type="project" value="TreeGrafter"/>
</dbReference>
<dbReference type="Gene3D" id="1.10.238.10">
    <property type="entry name" value="EF-hand"/>
    <property type="match status" value="1"/>
</dbReference>
<dbReference type="InterPro" id="IPR017441">
    <property type="entry name" value="Protein_kinase_ATP_BS"/>
</dbReference>
<dbReference type="EMBL" id="GL984138">
    <property type="protein sequence ID" value="EGR29498.1"/>
    <property type="molecule type" value="Genomic_DNA"/>
</dbReference>
<feature type="binding site" evidence="7">
    <location>
        <position position="41"/>
    </location>
    <ligand>
        <name>ATP</name>
        <dbReference type="ChEBI" id="CHEBI:30616"/>
    </ligand>
</feature>
<dbReference type="GeneID" id="14905611"/>
<dbReference type="InterPro" id="IPR011009">
    <property type="entry name" value="Kinase-like_dom_sf"/>
</dbReference>
<keyword evidence="4" id="KW-0106">Calcium</keyword>
<feature type="domain" description="EF-hand" evidence="10">
    <location>
        <begin position="333"/>
        <end position="368"/>
    </location>
</feature>
<dbReference type="Pfam" id="PF13499">
    <property type="entry name" value="EF-hand_7"/>
    <property type="match status" value="1"/>
</dbReference>
<keyword evidence="2 7" id="KW-0547">Nucleotide-binding</keyword>